<evidence type="ECO:0000256" key="3">
    <source>
        <dbReference type="ARBA" id="ARBA00022676"/>
    </source>
</evidence>
<protein>
    <submittedName>
        <fullName evidence="10">Glycosyl transferase, family 39</fullName>
    </submittedName>
</protein>
<evidence type="ECO:0000256" key="4">
    <source>
        <dbReference type="ARBA" id="ARBA00022679"/>
    </source>
</evidence>
<name>Q47CE3_DECAR</name>
<feature type="transmembrane region" description="Helical" evidence="8">
    <location>
        <begin position="180"/>
        <end position="210"/>
    </location>
</feature>
<dbReference type="GO" id="GO:0016763">
    <property type="term" value="F:pentosyltransferase activity"/>
    <property type="evidence" value="ECO:0007669"/>
    <property type="project" value="TreeGrafter"/>
</dbReference>
<feature type="transmembrane region" description="Helical" evidence="8">
    <location>
        <begin position="364"/>
        <end position="383"/>
    </location>
</feature>
<keyword evidence="7 8" id="KW-0472">Membrane</keyword>
<dbReference type="eggNOG" id="COG1807">
    <property type="taxonomic scope" value="Bacteria"/>
</dbReference>
<dbReference type="KEGG" id="dar:Daro_2758"/>
<evidence type="ECO:0000256" key="7">
    <source>
        <dbReference type="ARBA" id="ARBA00023136"/>
    </source>
</evidence>
<reference evidence="10" key="1">
    <citation type="submission" date="2005-08" db="EMBL/GenBank/DDBJ databases">
        <title>Complete sequence of Dechloromonas aromatica RCB.</title>
        <authorList>
            <person name="Salinero K.K."/>
            <person name="Copeland A."/>
            <person name="Lucas S."/>
            <person name="Lapidus A."/>
            <person name="Barry K."/>
            <person name="Detter J.C."/>
            <person name="Glavina T."/>
            <person name="Hammon N."/>
            <person name="Israni S."/>
            <person name="Pitluck S."/>
            <person name="Di Bartolo G."/>
            <person name="Trong S."/>
            <person name="Schmutz J."/>
            <person name="Larimer F."/>
            <person name="Land M."/>
            <person name="Ivanova N."/>
            <person name="Richardson P."/>
        </authorList>
    </citation>
    <scope>NUCLEOTIDE SEQUENCE</scope>
    <source>
        <strain evidence="10">RCB</strain>
    </source>
</reference>
<evidence type="ECO:0000313" key="10">
    <source>
        <dbReference type="EMBL" id="AAZ47488.1"/>
    </source>
</evidence>
<feature type="transmembrane region" description="Helical" evidence="8">
    <location>
        <begin position="271"/>
        <end position="289"/>
    </location>
</feature>
<feature type="transmembrane region" description="Helical" evidence="8">
    <location>
        <begin position="101"/>
        <end position="118"/>
    </location>
</feature>
<feature type="transmembrane region" description="Helical" evidence="8">
    <location>
        <begin position="332"/>
        <end position="352"/>
    </location>
</feature>
<dbReference type="EMBL" id="CP000089">
    <property type="protein sequence ID" value="AAZ47488.1"/>
    <property type="molecule type" value="Genomic_DNA"/>
</dbReference>
<feature type="transmembrane region" description="Helical" evidence="8">
    <location>
        <begin position="124"/>
        <end position="141"/>
    </location>
</feature>
<evidence type="ECO:0000256" key="5">
    <source>
        <dbReference type="ARBA" id="ARBA00022692"/>
    </source>
</evidence>
<dbReference type="STRING" id="159087.Daro_2758"/>
<accession>Q47CE3</accession>
<organism evidence="10">
    <name type="scientific">Dechloromonas aromatica (strain RCB)</name>
    <dbReference type="NCBI Taxonomy" id="159087"/>
    <lineage>
        <taxon>Bacteria</taxon>
        <taxon>Pseudomonadati</taxon>
        <taxon>Pseudomonadota</taxon>
        <taxon>Betaproteobacteria</taxon>
        <taxon>Rhodocyclales</taxon>
        <taxon>Azonexaceae</taxon>
        <taxon>Dechloromonas</taxon>
    </lineage>
</organism>
<evidence type="ECO:0000256" key="6">
    <source>
        <dbReference type="ARBA" id="ARBA00022989"/>
    </source>
</evidence>
<proteinExistence type="predicted"/>
<keyword evidence="3" id="KW-0328">Glycosyltransferase</keyword>
<comment type="subcellular location">
    <subcellularLocation>
        <location evidence="1">Cell membrane</location>
        <topology evidence="1">Multi-pass membrane protein</topology>
    </subcellularLocation>
</comment>
<sequence>MTNWLLDLHNLPLLPEKKRWLLIFLICTLWLGITAGLRPLMIPDEGRYVGVAWEMLQSGSLATPLLDGMPYFHKPPLFYWLTLFSIKIFGANVWSARFASILAASGAATGLFVFVRRYVNERTAAFTLVVLLTQPFFFAGAQFANLDMLVAAMISLCILSAADVVFRAEAGEKYRGRLSVAYAFAALGLLAKGLIGIVLPGAVLFVWILLTRRFKSIRVLLSPVGIGLFGLIGLPWFMLMQQHFHGFFDYFVIYHHFQRFSETGFNNRQPLWFYVPTLFALTLPWSPWLWQAVRTFNTPRESRHRDIQWLMLCWVILILVFFSIPVSKPVGYIMPALPALAFLIAAPFARQLEPQRLLKAQRYLSLNTIAGAGVCVAVLIGVANHDYVASANQLAPKIREVFSEHDRVAMIERYQYDLPFYLRLDRPAWVISNWDDPSISAHDNWRKELYDAKQFDHAAGIDTLLTYAQFSQRICNVREVESIWVWGTEADRQRLDILANLTPYASHNEQRVWRLTPEIRLNYCERPTNGSAQT</sequence>
<keyword evidence="6 8" id="KW-1133">Transmembrane helix</keyword>
<feature type="transmembrane region" description="Helical" evidence="8">
    <location>
        <begin position="20"/>
        <end position="41"/>
    </location>
</feature>
<dbReference type="GO" id="GO:0010041">
    <property type="term" value="P:response to iron(III) ion"/>
    <property type="evidence" value="ECO:0007669"/>
    <property type="project" value="TreeGrafter"/>
</dbReference>
<feature type="transmembrane region" description="Helical" evidence="8">
    <location>
        <begin position="217"/>
        <end position="238"/>
    </location>
</feature>
<dbReference type="InterPro" id="IPR038731">
    <property type="entry name" value="RgtA/B/C-like"/>
</dbReference>
<dbReference type="HOGENOM" id="CLU_019200_3_0_4"/>
<dbReference type="GO" id="GO:0005886">
    <property type="term" value="C:plasma membrane"/>
    <property type="evidence" value="ECO:0007669"/>
    <property type="project" value="UniProtKB-SubCell"/>
</dbReference>
<keyword evidence="2" id="KW-1003">Cell membrane</keyword>
<feature type="transmembrane region" description="Helical" evidence="8">
    <location>
        <begin position="309"/>
        <end position="326"/>
    </location>
</feature>
<dbReference type="OrthoDB" id="9775035at2"/>
<dbReference type="PANTHER" id="PTHR33908:SF3">
    <property type="entry name" value="UNDECAPRENYL PHOSPHATE-ALPHA-4-AMINO-4-DEOXY-L-ARABINOSE ARABINOSYL TRANSFERASE"/>
    <property type="match status" value="1"/>
</dbReference>
<dbReference type="Pfam" id="PF13231">
    <property type="entry name" value="PMT_2"/>
    <property type="match status" value="1"/>
</dbReference>
<keyword evidence="4 10" id="KW-0808">Transferase</keyword>
<evidence type="ECO:0000256" key="8">
    <source>
        <dbReference type="SAM" id="Phobius"/>
    </source>
</evidence>
<evidence type="ECO:0000259" key="9">
    <source>
        <dbReference type="Pfam" id="PF13231"/>
    </source>
</evidence>
<gene>
    <name evidence="10" type="ordered locus">Daro_2758</name>
</gene>
<dbReference type="AlphaFoldDB" id="Q47CE3"/>
<dbReference type="InterPro" id="IPR050297">
    <property type="entry name" value="LipidA_mod_glycosyltrf_83"/>
</dbReference>
<feature type="domain" description="Glycosyltransferase RgtA/B/C/D-like" evidence="9">
    <location>
        <begin position="73"/>
        <end position="221"/>
    </location>
</feature>
<dbReference type="CAZy" id="GT83">
    <property type="family name" value="Glycosyltransferase Family 83"/>
</dbReference>
<dbReference type="GO" id="GO:0009103">
    <property type="term" value="P:lipopolysaccharide biosynthetic process"/>
    <property type="evidence" value="ECO:0007669"/>
    <property type="project" value="UniProtKB-ARBA"/>
</dbReference>
<evidence type="ECO:0000256" key="2">
    <source>
        <dbReference type="ARBA" id="ARBA00022475"/>
    </source>
</evidence>
<evidence type="ECO:0000256" key="1">
    <source>
        <dbReference type="ARBA" id="ARBA00004651"/>
    </source>
</evidence>
<keyword evidence="5 8" id="KW-0812">Transmembrane</keyword>
<dbReference type="PANTHER" id="PTHR33908">
    <property type="entry name" value="MANNOSYLTRANSFERASE YKCB-RELATED"/>
    <property type="match status" value="1"/>
</dbReference>